<evidence type="ECO:0000256" key="6">
    <source>
        <dbReference type="RuleBase" id="RU003783"/>
    </source>
</evidence>
<dbReference type="GO" id="GO:0052381">
    <property type="term" value="F:tRNA dimethylallyltransferase activity"/>
    <property type="evidence" value="ECO:0007669"/>
    <property type="project" value="UniProtKB-UniRule"/>
</dbReference>
<comment type="caution">
    <text evidence="9">The sequence shown here is derived from an EMBL/GenBank/DDBJ whole genome shotgun (WGS) entry which is preliminary data.</text>
</comment>
<evidence type="ECO:0000313" key="9">
    <source>
        <dbReference type="EMBL" id="KAK5627344.1"/>
    </source>
</evidence>
<evidence type="ECO:0000313" key="10">
    <source>
        <dbReference type="Proteomes" id="UP001305414"/>
    </source>
</evidence>
<dbReference type="InterPro" id="IPR039657">
    <property type="entry name" value="Dimethylallyltransferase"/>
</dbReference>
<dbReference type="GO" id="GO:0006400">
    <property type="term" value="P:tRNA modification"/>
    <property type="evidence" value="ECO:0007669"/>
    <property type="project" value="TreeGrafter"/>
</dbReference>
<dbReference type="NCBIfam" id="TIGR00174">
    <property type="entry name" value="miaA"/>
    <property type="match status" value="1"/>
</dbReference>
<dbReference type="HAMAP" id="MF_00185">
    <property type="entry name" value="IPP_trans"/>
    <property type="match status" value="1"/>
</dbReference>
<keyword evidence="10" id="KW-1185">Reference proteome</keyword>
<evidence type="ECO:0000256" key="1">
    <source>
        <dbReference type="ARBA" id="ARBA00005842"/>
    </source>
</evidence>
<keyword evidence="5" id="KW-0963">Cytoplasm</keyword>
<reference evidence="9 10" key="1">
    <citation type="submission" date="2023-10" db="EMBL/GenBank/DDBJ databases">
        <title>Draft genome sequence of Xylaria bambusicola isolate GMP-LS, the root and basal stem rot pathogen of sugarcane in Indonesia.</title>
        <authorList>
            <person name="Selvaraj P."/>
            <person name="Muralishankar V."/>
            <person name="Muruganantham S."/>
            <person name="Sp S."/>
            <person name="Haryani S."/>
            <person name="Lau K.J.X."/>
            <person name="Naqvi N.I."/>
        </authorList>
    </citation>
    <scope>NUCLEOTIDE SEQUENCE [LARGE SCALE GENOMIC DNA]</scope>
    <source>
        <strain evidence="9">GMP-LS</strain>
    </source>
</reference>
<dbReference type="EC" id="2.5.1.75" evidence="5 6"/>
<dbReference type="Gene3D" id="3.40.50.300">
    <property type="entry name" value="P-loop containing nucleotide triphosphate hydrolases"/>
    <property type="match status" value="1"/>
</dbReference>
<dbReference type="Pfam" id="PF12874">
    <property type="entry name" value="zf-met"/>
    <property type="match status" value="1"/>
</dbReference>
<dbReference type="SUPFAM" id="SSF52540">
    <property type="entry name" value="P-loop containing nucleoside triphosphate hydrolases"/>
    <property type="match status" value="2"/>
</dbReference>
<dbReference type="GO" id="GO:0005524">
    <property type="term" value="F:ATP binding"/>
    <property type="evidence" value="ECO:0007669"/>
    <property type="project" value="UniProtKB-UniRule"/>
</dbReference>
<comment type="function">
    <text evidence="5">Catalyzes the transfer of a dimethylallyl group onto the adenine at position 37.</text>
</comment>
<organism evidence="9 10">
    <name type="scientific">Xylaria bambusicola</name>
    <dbReference type="NCBI Taxonomy" id="326684"/>
    <lineage>
        <taxon>Eukaryota</taxon>
        <taxon>Fungi</taxon>
        <taxon>Dikarya</taxon>
        <taxon>Ascomycota</taxon>
        <taxon>Pezizomycotina</taxon>
        <taxon>Sordariomycetes</taxon>
        <taxon>Xylariomycetidae</taxon>
        <taxon>Xylariales</taxon>
        <taxon>Xylariaceae</taxon>
        <taxon>Xylaria</taxon>
    </lineage>
</organism>
<sequence>MLPVKHFVPRSLWRYSRTMASLRRLREPLVTIIGTTGTGKSDLAVDLALRFNGEVINADAMQMYRGLPVITNQISVEERRGIPHHLLSHIDPLDPTWTNGLFVREAQRLIKEIRGRGKLPIVVGGTHYYVDALIFEGSLIDLNAAEPREIRFRSQDEIRSRFPILNEPTHVILEKLREVDPLIAERWHPDDRRKIQRSLEIYLTTGKRTSDIYAEQQEAKLATSDAKGPWETLVFWTYSETDTLRERLSERVEKMVQNGLMDEVKTLHRRLRECIEKGEVVDRTRGIWQAIGFRQMEAFLDGELDNDAPKILQKKKETGLEEINVGTRQYAKYQLRWIRQRTLKAFKEHDAMDSLYLLDSTDVNKFSVNVLDPATDICRRYLANEERPQPAEISDTAREVLAAFENESRAGRTTLKVKKCEVCDMSVVGEDEWIKHIKGKKHRKALTMKKRTALVPVEVETRPVEETSAVDAEMHAVEQPSTES</sequence>
<dbReference type="InterPro" id="IPR013087">
    <property type="entry name" value="Znf_C2H2_type"/>
</dbReference>
<proteinExistence type="inferred from homology"/>
<gene>
    <name evidence="9" type="ORF">RRF57_003059</name>
</gene>
<dbReference type="InterPro" id="IPR018022">
    <property type="entry name" value="IPT"/>
</dbReference>
<accession>A0AAN7UJX5</accession>
<dbReference type="GO" id="GO:0005739">
    <property type="term" value="C:mitochondrion"/>
    <property type="evidence" value="ECO:0007669"/>
    <property type="project" value="TreeGrafter"/>
</dbReference>
<evidence type="ECO:0000256" key="2">
    <source>
        <dbReference type="ARBA" id="ARBA00022679"/>
    </source>
</evidence>
<dbReference type="InterPro" id="IPR036236">
    <property type="entry name" value="Znf_C2H2_sf"/>
</dbReference>
<keyword evidence="3 5" id="KW-0547">Nucleotide-binding</keyword>
<dbReference type="PANTHER" id="PTHR11088">
    <property type="entry name" value="TRNA DIMETHYLALLYLTRANSFERASE"/>
    <property type="match status" value="1"/>
</dbReference>
<dbReference type="InterPro" id="IPR027417">
    <property type="entry name" value="P-loop_NTPase"/>
</dbReference>
<evidence type="ECO:0000259" key="8">
    <source>
        <dbReference type="Pfam" id="PF12874"/>
    </source>
</evidence>
<dbReference type="PIRSF" id="PIRSF039110">
    <property type="entry name" value="IPP_transferase"/>
    <property type="match status" value="1"/>
</dbReference>
<dbReference type="Pfam" id="PF01715">
    <property type="entry name" value="IPPT"/>
    <property type="match status" value="1"/>
</dbReference>
<name>A0AAN7UJX5_9PEZI</name>
<comment type="similarity">
    <text evidence="1 5 7">Belongs to the IPP transferase family.</text>
</comment>
<dbReference type="InterPro" id="IPR030666">
    <property type="entry name" value="IPP_transferase_euk"/>
</dbReference>
<dbReference type="AlphaFoldDB" id="A0AAN7UJX5"/>
<dbReference type="Gene3D" id="1.10.20.140">
    <property type="match status" value="1"/>
</dbReference>
<evidence type="ECO:0000256" key="4">
    <source>
        <dbReference type="ARBA" id="ARBA00022840"/>
    </source>
</evidence>
<dbReference type="Gene3D" id="3.30.160.60">
    <property type="entry name" value="Classic Zinc Finger"/>
    <property type="match status" value="1"/>
</dbReference>
<keyword evidence="2 5" id="KW-0808">Transferase</keyword>
<dbReference type="SUPFAM" id="SSF57667">
    <property type="entry name" value="beta-beta-alpha zinc fingers"/>
    <property type="match status" value="1"/>
</dbReference>
<keyword evidence="4 5" id="KW-0067">ATP-binding</keyword>
<feature type="domain" description="C2H2-type" evidence="8">
    <location>
        <begin position="420"/>
        <end position="442"/>
    </location>
</feature>
<dbReference type="Proteomes" id="UP001305414">
    <property type="component" value="Unassembled WGS sequence"/>
</dbReference>
<evidence type="ECO:0000256" key="5">
    <source>
        <dbReference type="PIRNR" id="PIRNR039110"/>
    </source>
</evidence>
<protein>
    <recommendedName>
        <fullName evidence="5 6">tRNA dimethylallyltransferase</fullName>
        <ecNumber evidence="5 6">2.5.1.75</ecNumber>
    </recommendedName>
</protein>
<keyword evidence="5 6" id="KW-0819">tRNA processing</keyword>
<comment type="catalytic activity">
    <reaction evidence="5 6">
        <text>adenosine(37) in tRNA + dimethylallyl diphosphate = N(6)-dimethylallyladenosine(37) in tRNA + diphosphate</text>
        <dbReference type="Rhea" id="RHEA:26482"/>
        <dbReference type="Rhea" id="RHEA-COMP:10162"/>
        <dbReference type="Rhea" id="RHEA-COMP:10375"/>
        <dbReference type="ChEBI" id="CHEBI:33019"/>
        <dbReference type="ChEBI" id="CHEBI:57623"/>
        <dbReference type="ChEBI" id="CHEBI:74411"/>
        <dbReference type="ChEBI" id="CHEBI:74415"/>
        <dbReference type="EC" id="2.5.1.75"/>
    </reaction>
</comment>
<dbReference type="PANTHER" id="PTHR11088:SF89">
    <property type="entry name" value="TRNA DIMETHYLALLYLTRANSFERASE"/>
    <property type="match status" value="1"/>
</dbReference>
<evidence type="ECO:0000256" key="7">
    <source>
        <dbReference type="RuleBase" id="RU003785"/>
    </source>
</evidence>
<dbReference type="EMBL" id="JAWHQM010000005">
    <property type="protein sequence ID" value="KAK5627344.1"/>
    <property type="molecule type" value="Genomic_DNA"/>
</dbReference>
<evidence type="ECO:0000256" key="3">
    <source>
        <dbReference type="ARBA" id="ARBA00022741"/>
    </source>
</evidence>